<dbReference type="PANTHER" id="PTHR42927:SF1">
    <property type="entry name" value="HELICASE SUPERFAMILY 1 AND 2 DOMAIN-CONTAINING PROTEIN"/>
    <property type="match status" value="1"/>
</dbReference>
<organism evidence="2 3">
    <name type="scientific">Nocardioides acrostichi</name>
    <dbReference type="NCBI Taxonomy" id="2784339"/>
    <lineage>
        <taxon>Bacteria</taxon>
        <taxon>Bacillati</taxon>
        <taxon>Actinomycetota</taxon>
        <taxon>Actinomycetes</taxon>
        <taxon>Propionibacteriales</taxon>
        <taxon>Nocardioidaceae</taxon>
        <taxon>Nocardioides</taxon>
    </lineage>
</organism>
<dbReference type="Pfam" id="PF04313">
    <property type="entry name" value="HSDR_N"/>
    <property type="match status" value="1"/>
</dbReference>
<dbReference type="InterPro" id="IPR055180">
    <property type="entry name" value="HsdR_RecA-like_helicase_dom_2"/>
</dbReference>
<dbReference type="Pfam" id="PF22679">
    <property type="entry name" value="T1R_D3-like"/>
    <property type="match status" value="1"/>
</dbReference>
<dbReference type="InterPro" id="IPR007409">
    <property type="entry name" value="Restrct_endonuc_type1_HsdR_N"/>
</dbReference>
<evidence type="ECO:0000313" key="2">
    <source>
        <dbReference type="EMBL" id="MBF4162579.1"/>
    </source>
</evidence>
<feature type="domain" description="Helicase ATP-binding" evidence="1">
    <location>
        <begin position="293"/>
        <end position="494"/>
    </location>
</feature>
<dbReference type="Pfam" id="PF04326">
    <property type="entry name" value="SLFN_AlbA_2"/>
    <property type="match status" value="1"/>
</dbReference>
<evidence type="ECO:0000313" key="3">
    <source>
        <dbReference type="Proteomes" id="UP000656804"/>
    </source>
</evidence>
<evidence type="ECO:0000259" key="1">
    <source>
        <dbReference type="PROSITE" id="PS51192"/>
    </source>
</evidence>
<reference evidence="2" key="1">
    <citation type="submission" date="2020-11" db="EMBL/GenBank/DDBJ databases">
        <title>Nocardioides sp. CBS4Y-1, whole genome shotgun sequence.</title>
        <authorList>
            <person name="Tuo L."/>
        </authorList>
    </citation>
    <scope>NUCLEOTIDE SEQUENCE</scope>
    <source>
        <strain evidence="2">CBS4Y-1</strain>
    </source>
</reference>
<dbReference type="InterPro" id="IPR040980">
    <property type="entry name" value="SWI2_SNF2"/>
</dbReference>
<dbReference type="Pfam" id="PF18766">
    <property type="entry name" value="SWI2_SNF2"/>
    <property type="match status" value="1"/>
</dbReference>
<dbReference type="SMART" id="SM00487">
    <property type="entry name" value="DEXDc"/>
    <property type="match status" value="1"/>
</dbReference>
<dbReference type="GO" id="GO:0005524">
    <property type="term" value="F:ATP binding"/>
    <property type="evidence" value="ECO:0007669"/>
    <property type="project" value="UniProtKB-KW"/>
</dbReference>
<dbReference type="InterPro" id="IPR007421">
    <property type="entry name" value="Schlafen_AlbA_2_dom"/>
</dbReference>
<accession>A0A930YDL0</accession>
<dbReference type="AlphaFoldDB" id="A0A930YDL0"/>
<dbReference type="PROSITE" id="PS51192">
    <property type="entry name" value="HELICASE_ATP_BIND_1"/>
    <property type="match status" value="1"/>
</dbReference>
<dbReference type="RefSeq" id="WP_194503846.1">
    <property type="nucleotide sequence ID" value="NZ_JADIVZ010000006.1"/>
</dbReference>
<comment type="caution">
    <text evidence="2">The sequence shown here is derived from an EMBL/GenBank/DDBJ whole genome shotgun (WGS) entry which is preliminary data.</text>
</comment>
<proteinExistence type="predicted"/>
<protein>
    <submittedName>
        <fullName evidence="2">DNA binding domain-containing protein</fullName>
    </submittedName>
</protein>
<dbReference type="Gene3D" id="3.30.950.30">
    <property type="entry name" value="Schlafen, AAA domain"/>
    <property type="match status" value="1"/>
</dbReference>
<name>A0A930YDL0_9ACTN</name>
<dbReference type="GO" id="GO:0009035">
    <property type="term" value="F:type I site-specific deoxyribonuclease activity"/>
    <property type="evidence" value="ECO:0007669"/>
    <property type="project" value="UniProtKB-EC"/>
</dbReference>
<dbReference type="GO" id="GO:0003677">
    <property type="term" value="F:DNA binding"/>
    <property type="evidence" value="ECO:0007669"/>
    <property type="project" value="UniProtKB-KW"/>
</dbReference>
<keyword evidence="3" id="KW-1185">Reference proteome</keyword>
<dbReference type="Proteomes" id="UP000656804">
    <property type="component" value="Unassembled WGS sequence"/>
</dbReference>
<dbReference type="InterPro" id="IPR014001">
    <property type="entry name" value="Helicase_ATP-bd"/>
</dbReference>
<dbReference type="PANTHER" id="PTHR42927">
    <property type="entry name" value="HELICASE SUPERFAMILY 1 AND 2 DOMAIN-CONTAINING PROTEIN"/>
    <property type="match status" value="1"/>
</dbReference>
<gene>
    <name evidence="2" type="ORF">ISG29_12850</name>
</gene>
<dbReference type="InterPro" id="IPR038461">
    <property type="entry name" value="Schlafen_AlbA_2_dom_sf"/>
</dbReference>
<dbReference type="InterPro" id="IPR027417">
    <property type="entry name" value="P-loop_NTPase"/>
</dbReference>
<sequence length="1170" mass="129744">MTNPTEAAFEAEICTWLIESGGYDDVKDVKAQGEGSDFDRATGLDRHELLYFISRTQIDEWNELVKRYQDADQAQIKFRERLASEIDKRGVVDVLRHGLTDQGVRFRLAYFKPAHGLSKDLTAKYTANRLTVTRQLRYQEGSNKSLDVALLLNGIPVATAELKNPLTGQGVEQAMTQYRLDRDPKNPVLRRAVVHFAVDPQRVAMTTRLAGNDTRFLPFNQGHKLGPGNPQIEGAHATSYLWQRVWEREAWLDLLARFVHVEQPAGRGSKKTPMVIFPRYHQWDAVRRLEAAARTEGAGHSYLVQHSAGSGKSNTIAWLSHRLSTLHTGDTKVFDKVIVITDRVVLDRQLQDTIYQFEHTHGVVERIEKDSAQLAAALTGERARIIITTLQKFPFVMDKVGALPDRSYAVIVDEAHSSQSGDTAKELRRVLGARAIATDEDGNELPPEEVDQALAEAVAARGRQTNLSFFAFTATPKGKTLELFGRHNPAIDRHEPFHLYSMRQAIGEGFIHDVLASYTTYESYWRLEKALENDPRYQTAKARQAIAKYVNLHEHNLAQKADVVVEHFRTHVAGKVAGKAKAMVVCASREHALRFYRALRKHITDHGYDLGVLAAFSGEVTTNGDPAVTEAALNGFPDTQTAEKFDTDDFQIMVVAEKFQTGFDQPKLYAMYVDKTLTGLAAVQTLSRLNRTHPDKDGTFVLDFVNKADAIAEEFEQYHGRTVAPPSDPNLLYDTRHALDEFGILDAAEARTFAHLLLTENVDHGRLHGALGPALDRFAGLEDDEQDRFRDALSRFVRIYSFLSQIVSFGDPDLERDYLFAKALAAFIKADPGETVDLSGALELTHLRTEKKFEGSVALTAEEGEAVTIYSGTGKAADPEPEALSAIIDRLNTQYGTDWNDADRLVFDAALADMVADKSVQLTAANNTPENFGVVFPEMFQKALLGRMDRNEKVVFKYLDDEDLATDVTKVYATLAQASAKVAYQEHCPIAELLTGEEGPHLEYKSTLRTSATTGEKMPVLETAVIKTVAAFANSREGGTLLIGVADDGTVHGLASDYATLHKDGKDDRDLFLLHLNQILTNALGPAAAAEIKTYLHTVDDKDLCRVHTPPSAFPVDANVKVDKKGQMVSKTAFYVRIGNGTKEIPDGLEKQKFTAGRWGAAAGGQRPDE</sequence>
<dbReference type="Gene3D" id="3.40.50.300">
    <property type="entry name" value="P-loop containing nucleotide triphosphate hydrolases"/>
    <property type="match status" value="3"/>
</dbReference>
<dbReference type="EMBL" id="JADIVZ010000006">
    <property type="protein sequence ID" value="MBF4162579.1"/>
    <property type="molecule type" value="Genomic_DNA"/>
</dbReference>
<dbReference type="Gene3D" id="3.90.1570.50">
    <property type="match status" value="1"/>
</dbReference>
<dbReference type="SUPFAM" id="SSF52540">
    <property type="entry name" value="P-loop containing nucleoside triphosphate hydrolases"/>
    <property type="match status" value="2"/>
</dbReference>
<dbReference type="GO" id="GO:0009307">
    <property type="term" value="P:DNA restriction-modification system"/>
    <property type="evidence" value="ECO:0007669"/>
    <property type="project" value="UniProtKB-KW"/>
</dbReference>